<feature type="region of interest" description="Disordered" evidence="1">
    <location>
        <begin position="1"/>
        <end position="46"/>
    </location>
</feature>
<sequence>MASTPRRVPTTPPSPSQPVAASKSRIRKPSAKVLEAQQSLRTRTATRRLAQDDEHTIAVRAPQRTGQPAAPQVTQEEAPARLIRTRPVLSEGETRVDGSNELARLVASLTETIAQQSRIITAQSSVIENIRNDLAVIRTDQQRFETQHRPGHQSRPAEGRKYQTRVSSVHRAAEIQTKNIVSW</sequence>
<accession>A0A9P4QIK5</accession>
<dbReference type="EMBL" id="ML996517">
    <property type="protein sequence ID" value="KAF2726415.1"/>
    <property type="molecule type" value="Genomic_DNA"/>
</dbReference>
<dbReference type="Proteomes" id="UP000799444">
    <property type="component" value="Unassembled WGS sequence"/>
</dbReference>
<keyword evidence="3" id="KW-1185">Reference proteome</keyword>
<dbReference type="AlphaFoldDB" id="A0A9P4QIK5"/>
<evidence type="ECO:0000313" key="2">
    <source>
        <dbReference type="EMBL" id="KAF2726415.1"/>
    </source>
</evidence>
<comment type="caution">
    <text evidence="2">The sequence shown here is derived from an EMBL/GenBank/DDBJ whole genome shotgun (WGS) entry which is preliminary data.</text>
</comment>
<evidence type="ECO:0000313" key="3">
    <source>
        <dbReference type="Proteomes" id="UP000799444"/>
    </source>
</evidence>
<proteinExistence type="predicted"/>
<feature type="region of interest" description="Disordered" evidence="1">
    <location>
        <begin position="143"/>
        <end position="165"/>
    </location>
</feature>
<reference evidence="2" key="1">
    <citation type="journal article" date="2020" name="Stud. Mycol.">
        <title>101 Dothideomycetes genomes: a test case for predicting lifestyles and emergence of pathogens.</title>
        <authorList>
            <person name="Haridas S."/>
            <person name="Albert R."/>
            <person name="Binder M."/>
            <person name="Bloem J."/>
            <person name="Labutti K."/>
            <person name="Salamov A."/>
            <person name="Andreopoulos B."/>
            <person name="Baker S."/>
            <person name="Barry K."/>
            <person name="Bills G."/>
            <person name="Bluhm B."/>
            <person name="Cannon C."/>
            <person name="Castanera R."/>
            <person name="Culley D."/>
            <person name="Daum C."/>
            <person name="Ezra D."/>
            <person name="Gonzalez J."/>
            <person name="Henrissat B."/>
            <person name="Kuo A."/>
            <person name="Liang C."/>
            <person name="Lipzen A."/>
            <person name="Lutzoni F."/>
            <person name="Magnuson J."/>
            <person name="Mondo S."/>
            <person name="Nolan M."/>
            <person name="Ohm R."/>
            <person name="Pangilinan J."/>
            <person name="Park H.-J."/>
            <person name="Ramirez L."/>
            <person name="Alfaro M."/>
            <person name="Sun H."/>
            <person name="Tritt A."/>
            <person name="Yoshinaga Y."/>
            <person name="Zwiers L.-H."/>
            <person name="Turgeon B."/>
            <person name="Goodwin S."/>
            <person name="Spatafora J."/>
            <person name="Crous P."/>
            <person name="Grigoriev I."/>
        </authorList>
    </citation>
    <scope>NUCLEOTIDE SEQUENCE</scope>
    <source>
        <strain evidence="2">CBS 125425</strain>
    </source>
</reference>
<protein>
    <submittedName>
        <fullName evidence="2">Uncharacterized protein</fullName>
    </submittedName>
</protein>
<name>A0A9P4QIK5_9PLEO</name>
<organism evidence="2 3">
    <name type="scientific">Polyplosphaeria fusca</name>
    <dbReference type="NCBI Taxonomy" id="682080"/>
    <lineage>
        <taxon>Eukaryota</taxon>
        <taxon>Fungi</taxon>
        <taxon>Dikarya</taxon>
        <taxon>Ascomycota</taxon>
        <taxon>Pezizomycotina</taxon>
        <taxon>Dothideomycetes</taxon>
        <taxon>Pleosporomycetidae</taxon>
        <taxon>Pleosporales</taxon>
        <taxon>Tetraplosphaeriaceae</taxon>
        <taxon>Polyplosphaeria</taxon>
    </lineage>
</organism>
<evidence type="ECO:0000256" key="1">
    <source>
        <dbReference type="SAM" id="MobiDB-lite"/>
    </source>
</evidence>
<gene>
    <name evidence="2" type="ORF">EJ04DRAFT_557947</name>
</gene>